<evidence type="ECO:0000256" key="9">
    <source>
        <dbReference type="RuleBase" id="RU367056"/>
    </source>
</evidence>
<evidence type="ECO:0000256" key="10">
    <source>
        <dbReference type="SAM" id="MobiDB-lite"/>
    </source>
</evidence>
<keyword evidence="9" id="KW-0999">Mitochondrion inner membrane</keyword>
<comment type="caution">
    <text evidence="12">The sequence shown here is derived from an EMBL/GenBank/DDBJ whole genome shotgun (WGS) entry which is preliminary data.</text>
</comment>
<evidence type="ECO:0000256" key="4">
    <source>
        <dbReference type="ARBA" id="ARBA00011351"/>
    </source>
</evidence>
<evidence type="ECO:0000256" key="7">
    <source>
        <dbReference type="ARBA" id="ARBA00023128"/>
    </source>
</evidence>
<evidence type="ECO:0000256" key="1">
    <source>
        <dbReference type="ARBA" id="ARBA00003064"/>
    </source>
</evidence>
<dbReference type="Pfam" id="PF09813">
    <property type="entry name" value="Coa3_cc"/>
    <property type="match status" value="1"/>
</dbReference>
<evidence type="ECO:0000313" key="12">
    <source>
        <dbReference type="EMBL" id="KAL0640332.1"/>
    </source>
</evidence>
<evidence type="ECO:0000259" key="11">
    <source>
        <dbReference type="Pfam" id="PF09813"/>
    </source>
</evidence>
<protein>
    <recommendedName>
        <fullName evidence="9">Cytochrome c oxidase assembly factor 3</fullName>
    </recommendedName>
</protein>
<dbReference type="InterPro" id="IPR018628">
    <property type="entry name" value="Coa3_CC"/>
</dbReference>
<dbReference type="InterPro" id="IPR041752">
    <property type="entry name" value="Coa3"/>
</dbReference>
<sequence length="96" mass="10312">MIPARRLLGPVTRRSTYYQSDYTQGPALVRARRPFLVKNVLTGAAMVALTASIYTYTIKAVAQDDFEDVLIPDAPTQKPVTSGTGASTIATGPLVK</sequence>
<organism evidence="12 13">
    <name type="scientific">Discina gigas</name>
    <dbReference type="NCBI Taxonomy" id="1032678"/>
    <lineage>
        <taxon>Eukaryota</taxon>
        <taxon>Fungi</taxon>
        <taxon>Dikarya</taxon>
        <taxon>Ascomycota</taxon>
        <taxon>Pezizomycotina</taxon>
        <taxon>Pezizomycetes</taxon>
        <taxon>Pezizales</taxon>
        <taxon>Discinaceae</taxon>
        <taxon>Discina</taxon>
    </lineage>
</organism>
<comment type="subunit">
    <text evidence="4 9">Component of 250-400 kDa complexes called cytochrome oxidase assembly intermediates or COA complexes.</text>
</comment>
<keyword evidence="13" id="KW-1185">Reference proteome</keyword>
<comment type="subcellular location">
    <subcellularLocation>
        <location evidence="2">Mitochondrion membrane</location>
        <topology evidence="2">Single-pass membrane protein</topology>
    </subcellularLocation>
</comment>
<feature type="region of interest" description="Disordered" evidence="10">
    <location>
        <begin position="73"/>
        <end position="96"/>
    </location>
</feature>
<evidence type="ECO:0000256" key="6">
    <source>
        <dbReference type="ARBA" id="ARBA00022989"/>
    </source>
</evidence>
<name>A0ABR3GXA2_9PEZI</name>
<dbReference type="Proteomes" id="UP001447188">
    <property type="component" value="Unassembled WGS sequence"/>
</dbReference>
<dbReference type="PANTHER" id="PTHR15642">
    <property type="entry name" value="CYTOCHROME C OXIDASE ASSEMBLY FACTOR 3, MITOCHONDRIAL"/>
    <property type="match status" value="1"/>
</dbReference>
<evidence type="ECO:0000256" key="8">
    <source>
        <dbReference type="ARBA" id="ARBA00023136"/>
    </source>
</evidence>
<feature type="domain" description="Cytochrome c oxidase assembly factor 3 mitochondrial coiled-coil" evidence="11">
    <location>
        <begin position="28"/>
        <end position="68"/>
    </location>
</feature>
<keyword evidence="6" id="KW-1133">Transmembrane helix</keyword>
<accession>A0ABR3GXA2</accession>
<comment type="function">
    <text evidence="1 9">Required for assembly of cytochrome c oxidase (complex IV).</text>
</comment>
<comment type="similarity">
    <text evidence="3 9">Belongs to the COA3 family.</text>
</comment>
<dbReference type="EMBL" id="JBBBZM010000004">
    <property type="protein sequence ID" value="KAL0640332.1"/>
    <property type="molecule type" value="Genomic_DNA"/>
</dbReference>
<keyword evidence="5" id="KW-0812">Transmembrane</keyword>
<evidence type="ECO:0000256" key="2">
    <source>
        <dbReference type="ARBA" id="ARBA00004304"/>
    </source>
</evidence>
<gene>
    <name evidence="12" type="ORF">Q9L58_000612</name>
</gene>
<evidence type="ECO:0000256" key="5">
    <source>
        <dbReference type="ARBA" id="ARBA00022692"/>
    </source>
</evidence>
<keyword evidence="7 9" id="KW-0496">Mitochondrion</keyword>
<dbReference type="PANTHER" id="PTHR15642:SF3">
    <property type="entry name" value="CYTOCHROME C OXIDASE ASSEMBLY FACTOR 3 HOMOLOG, MITOCHONDRIAL"/>
    <property type="match status" value="1"/>
</dbReference>
<evidence type="ECO:0000256" key="3">
    <source>
        <dbReference type="ARBA" id="ARBA00007035"/>
    </source>
</evidence>
<reference evidence="12 13" key="1">
    <citation type="submission" date="2024-02" db="EMBL/GenBank/DDBJ databases">
        <title>Discinaceae phylogenomics.</title>
        <authorList>
            <person name="Dirks A.C."/>
            <person name="James T.Y."/>
        </authorList>
    </citation>
    <scope>NUCLEOTIDE SEQUENCE [LARGE SCALE GENOMIC DNA]</scope>
    <source>
        <strain evidence="12 13">ACD0624</strain>
    </source>
</reference>
<keyword evidence="8" id="KW-0472">Membrane</keyword>
<evidence type="ECO:0000313" key="13">
    <source>
        <dbReference type="Proteomes" id="UP001447188"/>
    </source>
</evidence>
<feature type="compositionally biased region" description="Low complexity" evidence="10">
    <location>
        <begin position="81"/>
        <end position="96"/>
    </location>
</feature>
<proteinExistence type="inferred from homology"/>